<organism evidence="1 2">
    <name type="scientific">Actinoplanes digitatis</name>
    <dbReference type="NCBI Taxonomy" id="1868"/>
    <lineage>
        <taxon>Bacteria</taxon>
        <taxon>Bacillati</taxon>
        <taxon>Actinomycetota</taxon>
        <taxon>Actinomycetes</taxon>
        <taxon>Micromonosporales</taxon>
        <taxon>Micromonosporaceae</taxon>
        <taxon>Actinoplanes</taxon>
    </lineage>
</organism>
<dbReference type="Proteomes" id="UP000578112">
    <property type="component" value="Unassembled WGS sequence"/>
</dbReference>
<dbReference type="RefSeq" id="WP_377885181.1">
    <property type="nucleotide sequence ID" value="NZ_BOMK01000031.1"/>
</dbReference>
<protein>
    <submittedName>
        <fullName evidence="1">Membrane protein YdbS with pleckstrin-like domain</fullName>
    </submittedName>
</protein>
<gene>
    <name evidence="1" type="ORF">BJ971_005750</name>
</gene>
<evidence type="ECO:0000313" key="2">
    <source>
        <dbReference type="Proteomes" id="UP000578112"/>
    </source>
</evidence>
<accession>A0A7W7I2C8</accession>
<dbReference type="Pfam" id="PF21833">
    <property type="entry name" value="DUF6893"/>
    <property type="match status" value="1"/>
</dbReference>
<sequence>MRTIGILTTVAGVAVTVFAAVVVVRAMPDIQRYLKIRSM</sequence>
<proteinExistence type="predicted"/>
<name>A0A7W7I2C8_9ACTN</name>
<dbReference type="AlphaFoldDB" id="A0A7W7I2C8"/>
<evidence type="ECO:0000313" key="1">
    <source>
        <dbReference type="EMBL" id="MBB4765194.1"/>
    </source>
</evidence>
<dbReference type="EMBL" id="JACHNH010000001">
    <property type="protein sequence ID" value="MBB4765194.1"/>
    <property type="molecule type" value="Genomic_DNA"/>
</dbReference>
<reference evidence="1 2" key="1">
    <citation type="submission" date="2020-08" db="EMBL/GenBank/DDBJ databases">
        <title>Sequencing the genomes of 1000 actinobacteria strains.</title>
        <authorList>
            <person name="Klenk H.-P."/>
        </authorList>
    </citation>
    <scope>NUCLEOTIDE SEQUENCE [LARGE SCALE GENOMIC DNA]</scope>
    <source>
        <strain evidence="1 2">DSM 43149</strain>
    </source>
</reference>
<dbReference type="InterPro" id="IPR054188">
    <property type="entry name" value="DUF6893"/>
</dbReference>
<comment type="caution">
    <text evidence="1">The sequence shown here is derived from an EMBL/GenBank/DDBJ whole genome shotgun (WGS) entry which is preliminary data.</text>
</comment>
<keyword evidence="2" id="KW-1185">Reference proteome</keyword>